<dbReference type="InterPro" id="IPR009061">
    <property type="entry name" value="DNA-bd_dom_put_sf"/>
</dbReference>
<organism evidence="3">
    <name type="scientific">Nakamurella sp. A5-74</name>
    <dbReference type="NCBI Taxonomy" id="3158264"/>
    <lineage>
        <taxon>Bacteria</taxon>
        <taxon>Bacillati</taxon>
        <taxon>Actinomycetota</taxon>
        <taxon>Actinomycetes</taxon>
        <taxon>Nakamurellales</taxon>
        <taxon>Nakamurellaceae</taxon>
        <taxon>Nakamurella</taxon>
    </lineage>
</organism>
<dbReference type="InterPro" id="IPR047057">
    <property type="entry name" value="MerR_fam"/>
</dbReference>
<evidence type="ECO:0000256" key="1">
    <source>
        <dbReference type="ARBA" id="ARBA00023125"/>
    </source>
</evidence>
<dbReference type="Gene3D" id="1.10.1660.10">
    <property type="match status" value="1"/>
</dbReference>
<feature type="domain" description="HTH merR-type" evidence="2">
    <location>
        <begin position="28"/>
        <end position="85"/>
    </location>
</feature>
<dbReference type="GO" id="GO:0003677">
    <property type="term" value="F:DNA binding"/>
    <property type="evidence" value="ECO:0007669"/>
    <property type="project" value="UniProtKB-KW"/>
</dbReference>
<dbReference type="PANTHER" id="PTHR30204">
    <property type="entry name" value="REDOX-CYCLING DRUG-SENSING TRANSCRIPTIONAL ACTIVATOR SOXR"/>
    <property type="match status" value="1"/>
</dbReference>
<dbReference type="CDD" id="cd00592">
    <property type="entry name" value="HTH_MerR-like"/>
    <property type="match status" value="1"/>
</dbReference>
<protein>
    <submittedName>
        <fullName evidence="3">MerR family transcriptional regulator</fullName>
    </submittedName>
</protein>
<evidence type="ECO:0000259" key="2">
    <source>
        <dbReference type="PROSITE" id="PS50937"/>
    </source>
</evidence>
<dbReference type="InterPro" id="IPR000551">
    <property type="entry name" value="MerR-type_HTH_dom"/>
</dbReference>
<name>A0AAU8DMQ1_9ACTN</name>
<dbReference type="SUPFAM" id="SSF46955">
    <property type="entry name" value="Putative DNA-binding domain"/>
    <property type="match status" value="1"/>
</dbReference>
<gene>
    <name evidence="3" type="ORF">ABLG96_14675</name>
</gene>
<dbReference type="GO" id="GO:0003700">
    <property type="term" value="F:DNA-binding transcription factor activity"/>
    <property type="evidence" value="ECO:0007669"/>
    <property type="project" value="InterPro"/>
</dbReference>
<dbReference type="PROSITE" id="PS50937">
    <property type="entry name" value="HTH_MERR_2"/>
    <property type="match status" value="1"/>
</dbReference>
<sequence>MTAAGLPAGQSWSIGAVLARLKPDFPEVTISKIRFLETEGLITPERTPAGYRQFSPADIERLRFVLTAQRDHYLPLKVIKDQLDARSRGLEPATPSPRLPRSLGIAIGPDTTEVGVDTHLRMTRVELLAASGLTTEQLRDVESFGLVSIGAGGWYGAEAAQIAAAAAELFAAGLEARHLRPLRTAADREAAMISQMVSAQARQKDPDARERAEAMAAQLAGTVLRLHATLVRAGLRRDLSG</sequence>
<evidence type="ECO:0000313" key="3">
    <source>
        <dbReference type="EMBL" id="XCG62487.1"/>
    </source>
</evidence>
<dbReference type="Pfam" id="PF13411">
    <property type="entry name" value="MerR_1"/>
    <property type="match status" value="1"/>
</dbReference>
<reference evidence="3" key="1">
    <citation type="submission" date="2024-05" db="EMBL/GenBank/DDBJ databases">
        <authorList>
            <person name="Cai S.Y."/>
            <person name="Jin L.M."/>
            <person name="Li H.R."/>
        </authorList>
    </citation>
    <scope>NUCLEOTIDE SEQUENCE</scope>
    <source>
        <strain evidence="3">A5-74</strain>
    </source>
</reference>
<dbReference type="SMART" id="SM00422">
    <property type="entry name" value="HTH_MERR"/>
    <property type="match status" value="1"/>
</dbReference>
<proteinExistence type="predicted"/>
<dbReference type="PANTHER" id="PTHR30204:SF89">
    <property type="entry name" value="HTH MERR-TYPE DOMAIN-CONTAINING PROTEIN"/>
    <property type="match status" value="1"/>
</dbReference>
<accession>A0AAU8DMQ1</accession>
<dbReference type="EMBL" id="CP159218">
    <property type="protein sequence ID" value="XCG62487.1"/>
    <property type="molecule type" value="Genomic_DNA"/>
</dbReference>
<dbReference type="RefSeq" id="WP_353648102.1">
    <property type="nucleotide sequence ID" value="NZ_CP159218.1"/>
</dbReference>
<dbReference type="AlphaFoldDB" id="A0AAU8DMQ1"/>
<keyword evidence="1" id="KW-0238">DNA-binding</keyword>